<dbReference type="Pfam" id="PF24986">
    <property type="entry name" value="PRC_RimM"/>
    <property type="match status" value="1"/>
</dbReference>
<reference evidence="8 9" key="1">
    <citation type="submission" date="2019-03" db="EMBL/GenBank/DDBJ databases">
        <title>Genomic Encyclopedia of Type Strains, Phase IV (KMG-IV): sequencing the most valuable type-strain genomes for metagenomic binning, comparative biology and taxonomic classification.</title>
        <authorList>
            <person name="Goeker M."/>
        </authorList>
    </citation>
    <scope>NUCLEOTIDE SEQUENCE [LARGE SCALE GENOMIC DNA]</scope>
    <source>
        <strain evidence="8 9">DSM 24830</strain>
    </source>
</reference>
<comment type="caution">
    <text evidence="8">The sequence shown here is derived from an EMBL/GenBank/DDBJ whole genome shotgun (WGS) entry which is preliminary data.</text>
</comment>
<evidence type="ECO:0000256" key="2">
    <source>
        <dbReference type="ARBA" id="ARBA00022517"/>
    </source>
</evidence>
<keyword evidence="2 5" id="KW-0690">Ribosome biogenesis</keyword>
<keyword evidence="1 5" id="KW-0963">Cytoplasm</keyword>
<accession>A0A4R1F1C2</accession>
<comment type="subunit">
    <text evidence="5">Binds ribosomal protein uS19.</text>
</comment>
<dbReference type="OrthoDB" id="9783509at2"/>
<dbReference type="GO" id="GO:0005840">
    <property type="term" value="C:ribosome"/>
    <property type="evidence" value="ECO:0007669"/>
    <property type="project" value="InterPro"/>
</dbReference>
<dbReference type="Gene3D" id="2.40.30.60">
    <property type="entry name" value="RimM"/>
    <property type="match status" value="1"/>
</dbReference>
<keyword evidence="4 5" id="KW-0143">Chaperone</keyword>
<dbReference type="SUPFAM" id="SSF50447">
    <property type="entry name" value="Translation proteins"/>
    <property type="match status" value="1"/>
</dbReference>
<comment type="domain">
    <text evidence="5">The PRC barrel domain binds ribosomal protein uS19.</text>
</comment>
<dbReference type="EMBL" id="SMFQ01000003">
    <property type="protein sequence ID" value="TCJ87663.1"/>
    <property type="molecule type" value="Genomic_DNA"/>
</dbReference>
<evidence type="ECO:0000259" key="7">
    <source>
        <dbReference type="Pfam" id="PF24986"/>
    </source>
</evidence>
<name>A0A4R1F1C2_9GAMM</name>
<proteinExistence type="inferred from homology"/>
<dbReference type="PANTHER" id="PTHR33692:SF1">
    <property type="entry name" value="RIBOSOME MATURATION FACTOR RIMM"/>
    <property type="match status" value="1"/>
</dbReference>
<dbReference type="GO" id="GO:0043022">
    <property type="term" value="F:ribosome binding"/>
    <property type="evidence" value="ECO:0007669"/>
    <property type="project" value="InterPro"/>
</dbReference>
<feature type="domain" description="Ribosome maturation factor RimM PRC barrel" evidence="7">
    <location>
        <begin position="103"/>
        <end position="172"/>
    </location>
</feature>
<dbReference type="InterPro" id="IPR036976">
    <property type="entry name" value="RimM_N_sf"/>
</dbReference>
<evidence type="ECO:0000313" key="9">
    <source>
        <dbReference type="Proteomes" id="UP000294887"/>
    </source>
</evidence>
<evidence type="ECO:0000256" key="5">
    <source>
        <dbReference type="HAMAP-Rule" id="MF_00014"/>
    </source>
</evidence>
<dbReference type="Pfam" id="PF01782">
    <property type="entry name" value="RimM"/>
    <property type="match status" value="1"/>
</dbReference>
<evidence type="ECO:0000256" key="4">
    <source>
        <dbReference type="ARBA" id="ARBA00023186"/>
    </source>
</evidence>
<dbReference type="SUPFAM" id="SSF50346">
    <property type="entry name" value="PRC-barrel domain"/>
    <property type="match status" value="1"/>
</dbReference>
<keyword evidence="3 5" id="KW-0698">rRNA processing</keyword>
<dbReference type="InterPro" id="IPR009000">
    <property type="entry name" value="Transl_B-barrel_sf"/>
</dbReference>
<comment type="function">
    <text evidence="5">An accessory protein needed during the final step in the assembly of 30S ribosomal subunit, possibly for assembly of the head region. Essential for efficient processing of 16S rRNA. May be needed both before and after RbfA during the maturation of 16S rRNA. It has affinity for free ribosomal 30S subunits but not for 70S ribosomes.</text>
</comment>
<comment type="subcellular location">
    <subcellularLocation>
        <location evidence="5">Cytoplasm</location>
    </subcellularLocation>
</comment>
<dbReference type="RefSeq" id="WP_131905926.1">
    <property type="nucleotide sequence ID" value="NZ_BAAAFU010000004.1"/>
</dbReference>
<dbReference type="HAMAP" id="MF_00014">
    <property type="entry name" value="Ribosome_mat_RimM"/>
    <property type="match status" value="1"/>
</dbReference>
<gene>
    <name evidence="5" type="primary">rimM</name>
    <name evidence="8" type="ORF">EV695_2176</name>
</gene>
<dbReference type="InterPro" id="IPR056792">
    <property type="entry name" value="PRC_RimM"/>
</dbReference>
<dbReference type="GO" id="GO:0006364">
    <property type="term" value="P:rRNA processing"/>
    <property type="evidence" value="ECO:0007669"/>
    <property type="project" value="UniProtKB-UniRule"/>
</dbReference>
<evidence type="ECO:0000256" key="3">
    <source>
        <dbReference type="ARBA" id="ARBA00022552"/>
    </source>
</evidence>
<comment type="similarity">
    <text evidence="5">Belongs to the RimM family.</text>
</comment>
<dbReference type="Proteomes" id="UP000294887">
    <property type="component" value="Unassembled WGS sequence"/>
</dbReference>
<dbReference type="GO" id="GO:0005737">
    <property type="term" value="C:cytoplasm"/>
    <property type="evidence" value="ECO:0007669"/>
    <property type="project" value="UniProtKB-SubCell"/>
</dbReference>
<evidence type="ECO:0000256" key="1">
    <source>
        <dbReference type="ARBA" id="ARBA00022490"/>
    </source>
</evidence>
<dbReference type="InterPro" id="IPR002676">
    <property type="entry name" value="RimM_N"/>
</dbReference>
<keyword evidence="9" id="KW-1185">Reference proteome</keyword>
<evidence type="ECO:0000259" key="6">
    <source>
        <dbReference type="Pfam" id="PF01782"/>
    </source>
</evidence>
<feature type="domain" description="RimM N-terminal" evidence="6">
    <location>
        <begin position="10"/>
        <end position="92"/>
    </location>
</feature>
<protein>
    <recommendedName>
        <fullName evidence="5">Ribosome maturation factor RimM</fullName>
    </recommendedName>
</protein>
<dbReference type="GO" id="GO:0042274">
    <property type="term" value="P:ribosomal small subunit biogenesis"/>
    <property type="evidence" value="ECO:0007669"/>
    <property type="project" value="UniProtKB-UniRule"/>
</dbReference>
<dbReference type="InterPro" id="IPR011961">
    <property type="entry name" value="RimM"/>
</dbReference>
<dbReference type="PANTHER" id="PTHR33692">
    <property type="entry name" value="RIBOSOME MATURATION FACTOR RIMM"/>
    <property type="match status" value="1"/>
</dbReference>
<dbReference type="InterPro" id="IPR011033">
    <property type="entry name" value="PRC_barrel-like_sf"/>
</dbReference>
<dbReference type="Gene3D" id="2.30.30.240">
    <property type="entry name" value="PRC-barrel domain"/>
    <property type="match status" value="1"/>
</dbReference>
<organism evidence="8 9">
    <name type="scientific">Cocleimonas flava</name>
    <dbReference type="NCBI Taxonomy" id="634765"/>
    <lineage>
        <taxon>Bacteria</taxon>
        <taxon>Pseudomonadati</taxon>
        <taxon>Pseudomonadota</taxon>
        <taxon>Gammaproteobacteria</taxon>
        <taxon>Thiotrichales</taxon>
        <taxon>Thiotrichaceae</taxon>
        <taxon>Cocleimonas</taxon>
    </lineage>
</organism>
<sequence>MSQSSDYITLGEISGVHGIKGWVKIFSHTSPREQITEYKEWFIKRRGDDWKSIKIIDGKKQGKNIIALLENTQYRDQAEAFVGSEIAIHKDQLKKLSEGEYYWRDLIGLSVETIEGEKLGQIDWLFDTGSNDVFVVKDTDGVEVKERMLPYLMGDVIQSIDLEKSLMIVDWDPEF</sequence>
<dbReference type="NCBIfam" id="TIGR02273">
    <property type="entry name" value="16S_RimM"/>
    <property type="match status" value="1"/>
</dbReference>
<evidence type="ECO:0000313" key="8">
    <source>
        <dbReference type="EMBL" id="TCJ87663.1"/>
    </source>
</evidence>
<dbReference type="AlphaFoldDB" id="A0A4R1F1C2"/>